<feature type="region of interest" description="Disordered" evidence="1">
    <location>
        <begin position="1"/>
        <end position="50"/>
    </location>
</feature>
<dbReference type="AlphaFoldDB" id="A0A834ZUX9"/>
<dbReference type="OMA" id="GSAKCAR"/>
<feature type="region of interest" description="Disordered" evidence="1">
    <location>
        <begin position="84"/>
        <end position="106"/>
    </location>
</feature>
<protein>
    <submittedName>
        <fullName evidence="2">Uncharacterized protein</fullName>
    </submittedName>
</protein>
<organism evidence="2 3">
    <name type="scientific">Tetracentron sinense</name>
    <name type="common">Spur-leaf</name>
    <dbReference type="NCBI Taxonomy" id="13715"/>
    <lineage>
        <taxon>Eukaryota</taxon>
        <taxon>Viridiplantae</taxon>
        <taxon>Streptophyta</taxon>
        <taxon>Embryophyta</taxon>
        <taxon>Tracheophyta</taxon>
        <taxon>Spermatophyta</taxon>
        <taxon>Magnoliopsida</taxon>
        <taxon>Trochodendrales</taxon>
        <taxon>Trochodendraceae</taxon>
        <taxon>Tetracentron</taxon>
    </lineage>
</organism>
<gene>
    <name evidence="2" type="ORF">HHK36_001932</name>
</gene>
<accession>A0A834ZUX9</accession>
<comment type="caution">
    <text evidence="2">The sequence shown here is derived from an EMBL/GenBank/DDBJ whole genome shotgun (WGS) entry which is preliminary data.</text>
</comment>
<evidence type="ECO:0000256" key="1">
    <source>
        <dbReference type="SAM" id="MobiDB-lite"/>
    </source>
</evidence>
<dbReference type="EMBL" id="JABCRI010000001">
    <property type="protein sequence ID" value="KAF8413936.1"/>
    <property type="molecule type" value="Genomic_DNA"/>
</dbReference>
<proteinExistence type="predicted"/>
<sequence length="106" mass="12402">MQRSRIPHTPTGERRQAQAELPVPGHKARRSSSSRTSPRLTCSQTDHPRSFNCSRRELEVPGKELRRRRADRVILRRALTPPVHRPSQRWWNFRPTPSRLSNMSMA</sequence>
<name>A0A834ZUX9_TETSI</name>
<dbReference type="Proteomes" id="UP000655225">
    <property type="component" value="Unassembled WGS sequence"/>
</dbReference>
<evidence type="ECO:0000313" key="3">
    <source>
        <dbReference type="Proteomes" id="UP000655225"/>
    </source>
</evidence>
<reference evidence="2 3" key="1">
    <citation type="submission" date="2020-04" db="EMBL/GenBank/DDBJ databases">
        <title>Plant Genome Project.</title>
        <authorList>
            <person name="Zhang R.-G."/>
        </authorList>
    </citation>
    <scope>NUCLEOTIDE SEQUENCE [LARGE SCALE GENOMIC DNA]</scope>
    <source>
        <strain evidence="2">YNK0</strain>
        <tissue evidence="2">Leaf</tissue>
    </source>
</reference>
<keyword evidence="3" id="KW-1185">Reference proteome</keyword>
<evidence type="ECO:0000313" key="2">
    <source>
        <dbReference type="EMBL" id="KAF8413936.1"/>
    </source>
</evidence>